<dbReference type="AlphaFoldDB" id="A0A550CXN3"/>
<feature type="compositionally biased region" description="Basic and acidic residues" evidence="1">
    <location>
        <begin position="338"/>
        <end position="352"/>
    </location>
</feature>
<organism evidence="2 3">
    <name type="scientific">Schizophyllum amplum</name>
    <dbReference type="NCBI Taxonomy" id="97359"/>
    <lineage>
        <taxon>Eukaryota</taxon>
        <taxon>Fungi</taxon>
        <taxon>Dikarya</taxon>
        <taxon>Basidiomycota</taxon>
        <taxon>Agaricomycotina</taxon>
        <taxon>Agaricomycetes</taxon>
        <taxon>Agaricomycetidae</taxon>
        <taxon>Agaricales</taxon>
        <taxon>Schizophyllaceae</taxon>
        <taxon>Schizophyllum</taxon>
    </lineage>
</organism>
<feature type="compositionally biased region" description="Polar residues" evidence="1">
    <location>
        <begin position="378"/>
        <end position="391"/>
    </location>
</feature>
<evidence type="ECO:0000313" key="2">
    <source>
        <dbReference type="EMBL" id="TRM69550.1"/>
    </source>
</evidence>
<gene>
    <name evidence="2" type="ORF">BD626DRAFT_533169</name>
</gene>
<feature type="region of interest" description="Disordered" evidence="1">
    <location>
        <begin position="127"/>
        <end position="161"/>
    </location>
</feature>
<sequence>MRCPPFWKDGLRRELTLWSGASGCSAPDGEVAGLKRRCQYDEHSSSYAPSDALGYWPSKQIHSQRTIAFYAPGESPSPEGVISGVEAAEVDVPSTHFEARRLCIAQNARAPFSDPSLLQEASVNRDTCDPRTTHLAAPREPLQSPQRTHQPEDASRKSQRVGRAFEATTGLALRECGVNLLEGAAPAQDGRGAARSMVSKEAEEDDIPYSYWEAHRTPGSGNAAAALRDIAHCRDERLKSSGPVEDVPNVSQHAPVAIDRVPEVRAGKVSSTLIQSVPTNAAPSSRVAGTGGGGQHIPDEPHDVQSDAPSAELADCKENKSTGASYAPDARLSAQRAVRSEKRVARDVPRTPDQARDLFASYSMAAASGDTVPHQAVLTSPESSYSNSTHSAFGLASPASPEREPKPSSACSDSRQGAGTAGRASGARASASLSVLGLDAPKVVSGVENNRVAAERAAVKKDKERGNVPDAPVRKQVTAVLRDEPATPKCAQSAQESPGSPIKRAAFHNSGRKRTGAPGELQHASTAEYASQARPRRSPPSSLDSVPMDASSALWGASVVAGRVRKRTKVTRGFLAREKRRAAKQQEAAVAAPVAPQLQQKAPGDLLSNSRLRASKPDVESRETCQTGEIRSLTREHDEESESQGGEVGGESRWATAGSPCSRGSEAERARSPSASSDASEDESDDPLWGKEAVRRRESLNSRILPDLRAHRMSWLLETELQDCGCSSDFVDGLTCWYHLLSEVDGLSAATSLEKVVSEVEAKKEDILDFLGCDCYEAIQDQALSWKAQLEAGTLCEDPYLHSSESNIEEHYAQYNLCHETRKAIVRRHDNAVLVDEADECRKWTEEEVESWPILLWVGDGVPLREAPGAPKVMRVSVASVSSVLTADALSADASKPARSRYRTNVVLAEDAADRVRAALVTKKAPDVSEHPMRRFLEQEVPFSSPREPLLWSSLLEEMGVLGVVDRPEALLKKLEEDQDWVTDVVGLRSYEQMKEKVASLMQDVEQESKDGVLTDGAPVAKARKSVRFLEGDIMPSTRKNEADPLRSLT</sequence>
<dbReference type="Proteomes" id="UP000320762">
    <property type="component" value="Unassembled WGS sequence"/>
</dbReference>
<evidence type="ECO:0000256" key="1">
    <source>
        <dbReference type="SAM" id="MobiDB-lite"/>
    </source>
</evidence>
<name>A0A550CXN3_9AGAR</name>
<accession>A0A550CXN3</accession>
<comment type="caution">
    <text evidence="2">The sequence shown here is derived from an EMBL/GenBank/DDBJ whole genome shotgun (WGS) entry which is preliminary data.</text>
</comment>
<feature type="compositionally biased region" description="Low complexity" evidence="1">
    <location>
        <begin position="585"/>
        <end position="603"/>
    </location>
</feature>
<feature type="region of interest" description="Disordered" evidence="1">
    <location>
        <begin position="275"/>
        <end position="352"/>
    </location>
</feature>
<protein>
    <submittedName>
        <fullName evidence="2">Uncharacterized protein</fullName>
    </submittedName>
</protein>
<keyword evidence="3" id="KW-1185">Reference proteome</keyword>
<evidence type="ECO:0000313" key="3">
    <source>
        <dbReference type="Proteomes" id="UP000320762"/>
    </source>
</evidence>
<feature type="region of interest" description="Disordered" evidence="1">
    <location>
        <begin position="378"/>
        <end position="429"/>
    </location>
</feature>
<feature type="compositionally biased region" description="Low complexity" evidence="1">
    <location>
        <begin position="414"/>
        <end position="429"/>
    </location>
</feature>
<proteinExistence type="predicted"/>
<reference evidence="2 3" key="1">
    <citation type="journal article" date="2019" name="New Phytol.">
        <title>Comparative genomics reveals unique wood-decay strategies and fruiting body development in the Schizophyllaceae.</title>
        <authorList>
            <person name="Almasi E."/>
            <person name="Sahu N."/>
            <person name="Krizsan K."/>
            <person name="Balint B."/>
            <person name="Kovacs G.M."/>
            <person name="Kiss B."/>
            <person name="Cseklye J."/>
            <person name="Drula E."/>
            <person name="Henrissat B."/>
            <person name="Nagy I."/>
            <person name="Chovatia M."/>
            <person name="Adam C."/>
            <person name="LaButti K."/>
            <person name="Lipzen A."/>
            <person name="Riley R."/>
            <person name="Grigoriev I.V."/>
            <person name="Nagy L.G."/>
        </authorList>
    </citation>
    <scope>NUCLEOTIDE SEQUENCE [LARGE SCALE GENOMIC DNA]</scope>
    <source>
        <strain evidence="2 3">NL-1724</strain>
    </source>
</reference>
<feature type="region of interest" description="Disordered" evidence="1">
    <location>
        <begin position="456"/>
        <end position="548"/>
    </location>
</feature>
<feature type="compositionally biased region" description="Basic and acidic residues" evidence="1">
    <location>
        <begin position="456"/>
        <end position="467"/>
    </location>
</feature>
<feature type="region of interest" description="Disordered" evidence="1">
    <location>
        <begin position="566"/>
        <end position="690"/>
    </location>
</feature>
<dbReference type="EMBL" id="VDMD01000001">
    <property type="protein sequence ID" value="TRM69550.1"/>
    <property type="molecule type" value="Genomic_DNA"/>
</dbReference>